<evidence type="ECO:0000256" key="1">
    <source>
        <dbReference type="SAM" id="Phobius"/>
    </source>
</evidence>
<dbReference type="EMBL" id="LAFY01004071">
    <property type="protein sequence ID" value="KJX95487.1"/>
    <property type="molecule type" value="Genomic_DNA"/>
</dbReference>
<organism evidence="2 3">
    <name type="scientific">Zymoseptoria brevis</name>
    <dbReference type="NCBI Taxonomy" id="1047168"/>
    <lineage>
        <taxon>Eukaryota</taxon>
        <taxon>Fungi</taxon>
        <taxon>Dikarya</taxon>
        <taxon>Ascomycota</taxon>
        <taxon>Pezizomycotina</taxon>
        <taxon>Dothideomycetes</taxon>
        <taxon>Dothideomycetidae</taxon>
        <taxon>Mycosphaerellales</taxon>
        <taxon>Mycosphaerellaceae</taxon>
        <taxon>Zymoseptoria</taxon>
    </lineage>
</organism>
<evidence type="ECO:0000313" key="3">
    <source>
        <dbReference type="Proteomes" id="UP000033647"/>
    </source>
</evidence>
<keyword evidence="1" id="KW-1133">Transmembrane helix</keyword>
<evidence type="ECO:0000313" key="2">
    <source>
        <dbReference type="EMBL" id="KJX95487.1"/>
    </source>
</evidence>
<name>A0A0F4GEU0_9PEZI</name>
<protein>
    <submittedName>
        <fullName evidence="2">Uncharacterized protein</fullName>
    </submittedName>
</protein>
<comment type="caution">
    <text evidence="2">The sequence shown here is derived from an EMBL/GenBank/DDBJ whole genome shotgun (WGS) entry which is preliminary data.</text>
</comment>
<dbReference type="Proteomes" id="UP000033647">
    <property type="component" value="Unassembled WGS sequence"/>
</dbReference>
<keyword evidence="1" id="KW-0812">Transmembrane</keyword>
<feature type="transmembrane region" description="Helical" evidence="1">
    <location>
        <begin position="75"/>
        <end position="98"/>
    </location>
</feature>
<proteinExistence type="predicted"/>
<keyword evidence="1" id="KW-0472">Membrane</keyword>
<dbReference type="AlphaFoldDB" id="A0A0F4GEU0"/>
<accession>A0A0F4GEU0</accession>
<reference evidence="2 3" key="1">
    <citation type="submission" date="2015-03" db="EMBL/GenBank/DDBJ databases">
        <title>RNA-seq based gene annotation and comparative genomics of four Zymoseptoria species reveal species-specific pathogenicity related genes and transposable element activity.</title>
        <authorList>
            <person name="Grandaubert J."/>
            <person name="Bhattacharyya A."/>
            <person name="Stukenbrock E.H."/>
        </authorList>
    </citation>
    <scope>NUCLEOTIDE SEQUENCE [LARGE SCALE GENOMIC DNA]</scope>
    <source>
        <strain evidence="2 3">Zb18110</strain>
    </source>
</reference>
<sequence>MSNFEPSGFPSAAFGASRFINTLQISTSSLHLHQPRQHHTNLNIANTTTALSKSETMFLLLAASVASAFNKTAPLIIEIISFALATTKLLCIIGLLLSGPRIYLHRRKIIKARERRIEGIILRRQQVGAKPIDLERLRILIKDHEIRDRIAGSEDRARVASRAQGQEVEG</sequence>
<gene>
    <name evidence="2" type="ORF">TI39_contig4111g00018</name>
</gene>
<keyword evidence="3" id="KW-1185">Reference proteome</keyword>